<keyword evidence="4" id="KW-1185">Reference proteome</keyword>
<name>A0ABQ4G1U4_9ACTN</name>
<proteinExistence type="predicted"/>
<dbReference type="EMBL" id="BOOC01000018">
    <property type="protein sequence ID" value="GIH41037.1"/>
    <property type="molecule type" value="Genomic_DNA"/>
</dbReference>
<evidence type="ECO:0000313" key="4">
    <source>
        <dbReference type="Proteomes" id="UP000603904"/>
    </source>
</evidence>
<dbReference type="InterPro" id="IPR011051">
    <property type="entry name" value="RmlC_Cupin_sf"/>
</dbReference>
<evidence type="ECO:0000313" key="3">
    <source>
        <dbReference type="EMBL" id="GIH41037.1"/>
    </source>
</evidence>
<dbReference type="InterPro" id="IPR013096">
    <property type="entry name" value="Cupin_2"/>
</dbReference>
<accession>A0ABQ4G1U4</accession>
<dbReference type="Gene3D" id="2.60.120.10">
    <property type="entry name" value="Jelly Rolls"/>
    <property type="match status" value="1"/>
</dbReference>
<sequence>MNLTRHASGAVLRAAELGYRQYGDCWVSRMVGPEIGATFASVDAVKIPPGRQWAPPDVQGAEQVAVVLSGSGVGTVDFEISPMRGASALYSPTGSTYSVSAGDREMTVYVWTSVLPEGARRGTRPARFRSLWNSETRLAGLPGIGRAPRRTAATNVLFWPGAGSARLCLHCVIMMPEETLAVHTHPGSDEAYFVFEGSGQFYLYDRWVDLGPGDGVFAPPDVPHGARNPYSGHRADRFVAFGGPAPFDPELYGVAGVSAEVR</sequence>
<dbReference type="PANTHER" id="PTHR35848:SF6">
    <property type="entry name" value="CUPIN TYPE-2 DOMAIN-CONTAINING PROTEIN"/>
    <property type="match status" value="1"/>
</dbReference>
<dbReference type="InterPro" id="IPR014710">
    <property type="entry name" value="RmlC-like_jellyroll"/>
</dbReference>
<dbReference type="InterPro" id="IPR051610">
    <property type="entry name" value="GPI/OXD"/>
</dbReference>
<evidence type="ECO:0000256" key="1">
    <source>
        <dbReference type="ARBA" id="ARBA00022723"/>
    </source>
</evidence>
<gene>
    <name evidence="3" type="ORF">Mco01_40370</name>
</gene>
<protein>
    <recommendedName>
        <fullName evidence="2">Cupin type-2 domain-containing protein</fullName>
    </recommendedName>
</protein>
<reference evidence="3 4" key="1">
    <citation type="submission" date="2021-01" db="EMBL/GenBank/DDBJ databases">
        <title>Whole genome shotgun sequence of Microbispora corallina NBRC 16416.</title>
        <authorList>
            <person name="Komaki H."/>
            <person name="Tamura T."/>
        </authorList>
    </citation>
    <scope>NUCLEOTIDE SEQUENCE [LARGE SCALE GENOMIC DNA]</scope>
    <source>
        <strain evidence="3 4">NBRC 16416</strain>
    </source>
</reference>
<dbReference type="PANTHER" id="PTHR35848">
    <property type="entry name" value="OXALATE-BINDING PROTEIN"/>
    <property type="match status" value="1"/>
</dbReference>
<dbReference type="RefSeq" id="WP_204058406.1">
    <property type="nucleotide sequence ID" value="NZ_BAAAGP010000010.1"/>
</dbReference>
<dbReference type="SUPFAM" id="SSF51182">
    <property type="entry name" value="RmlC-like cupins"/>
    <property type="match status" value="1"/>
</dbReference>
<comment type="caution">
    <text evidence="3">The sequence shown here is derived from an EMBL/GenBank/DDBJ whole genome shotgun (WGS) entry which is preliminary data.</text>
</comment>
<organism evidence="3 4">
    <name type="scientific">Microbispora corallina</name>
    <dbReference type="NCBI Taxonomy" id="83302"/>
    <lineage>
        <taxon>Bacteria</taxon>
        <taxon>Bacillati</taxon>
        <taxon>Actinomycetota</taxon>
        <taxon>Actinomycetes</taxon>
        <taxon>Streptosporangiales</taxon>
        <taxon>Streptosporangiaceae</taxon>
        <taxon>Microbispora</taxon>
    </lineage>
</organism>
<dbReference type="Pfam" id="PF07883">
    <property type="entry name" value="Cupin_2"/>
    <property type="match status" value="1"/>
</dbReference>
<keyword evidence="1" id="KW-0479">Metal-binding</keyword>
<evidence type="ECO:0000259" key="2">
    <source>
        <dbReference type="Pfam" id="PF07883"/>
    </source>
</evidence>
<feature type="domain" description="Cupin type-2" evidence="2">
    <location>
        <begin position="172"/>
        <end position="230"/>
    </location>
</feature>
<dbReference type="Proteomes" id="UP000603904">
    <property type="component" value="Unassembled WGS sequence"/>
</dbReference>